<feature type="region of interest" description="Disordered" evidence="2">
    <location>
        <begin position="23"/>
        <end position="46"/>
    </location>
</feature>
<accession>A0AAW1M4Z7</accession>
<comment type="caution">
    <text evidence="5">The sequence shown here is derived from an EMBL/GenBank/DDBJ whole genome shotgun (WGS) entry which is preliminary data.</text>
</comment>
<gene>
    <name evidence="5" type="ORF">RND81_03G090400</name>
</gene>
<dbReference type="Gene3D" id="2.30.180.10">
    <property type="entry name" value="FAS1 domain"/>
    <property type="match status" value="1"/>
</dbReference>
<keyword evidence="3" id="KW-0732">Signal</keyword>
<dbReference type="PROSITE" id="PS50213">
    <property type="entry name" value="FAS1"/>
    <property type="match status" value="1"/>
</dbReference>
<evidence type="ECO:0000256" key="2">
    <source>
        <dbReference type="SAM" id="MobiDB-lite"/>
    </source>
</evidence>
<feature type="domain" description="FAS1" evidence="4">
    <location>
        <begin position="39"/>
        <end position="182"/>
    </location>
</feature>
<dbReference type="AlphaFoldDB" id="A0AAW1M4Z7"/>
<evidence type="ECO:0000256" key="3">
    <source>
        <dbReference type="SAM" id="SignalP"/>
    </source>
</evidence>
<dbReference type="EMBL" id="JBDFQZ010000003">
    <property type="protein sequence ID" value="KAK9741226.1"/>
    <property type="molecule type" value="Genomic_DNA"/>
</dbReference>
<dbReference type="PANTHER" id="PTHR33985">
    <property type="entry name" value="OS02G0491300 PROTEIN-RELATED"/>
    <property type="match status" value="1"/>
</dbReference>
<feature type="region of interest" description="Disordered" evidence="2">
    <location>
        <begin position="377"/>
        <end position="412"/>
    </location>
</feature>
<feature type="signal peptide" evidence="3">
    <location>
        <begin position="1"/>
        <end position="24"/>
    </location>
</feature>
<dbReference type="InterPro" id="IPR000782">
    <property type="entry name" value="FAS1_domain"/>
</dbReference>
<reference evidence="5" key="1">
    <citation type="submission" date="2024-03" db="EMBL/GenBank/DDBJ databases">
        <title>WGS assembly of Saponaria officinalis var. Norfolk2.</title>
        <authorList>
            <person name="Jenkins J."/>
            <person name="Shu S."/>
            <person name="Grimwood J."/>
            <person name="Barry K."/>
            <person name="Goodstein D."/>
            <person name="Schmutz J."/>
            <person name="Leebens-Mack J."/>
            <person name="Osbourn A."/>
        </authorList>
    </citation>
    <scope>NUCLEOTIDE SEQUENCE [LARGE SCALE GENOMIC DNA]</scope>
    <source>
        <strain evidence="5">JIC</strain>
    </source>
</reference>
<dbReference type="PANTHER" id="PTHR33985:SF2">
    <property type="entry name" value="EXPRESSED PROTEIN"/>
    <property type="match status" value="1"/>
</dbReference>
<feature type="chain" id="PRO_5043676861" description="FAS1 domain-containing protein" evidence="3">
    <location>
        <begin position="25"/>
        <end position="412"/>
    </location>
</feature>
<dbReference type="InterPro" id="IPR052806">
    <property type="entry name" value="Fasciclin-like_AGP"/>
</dbReference>
<dbReference type="SUPFAM" id="SSF82153">
    <property type="entry name" value="FAS1 domain"/>
    <property type="match status" value="2"/>
</dbReference>
<evidence type="ECO:0000313" key="6">
    <source>
        <dbReference type="Proteomes" id="UP001443914"/>
    </source>
</evidence>
<feature type="compositionally biased region" description="Acidic residues" evidence="2">
    <location>
        <begin position="397"/>
        <end position="406"/>
    </location>
</feature>
<evidence type="ECO:0000259" key="4">
    <source>
        <dbReference type="PROSITE" id="PS50213"/>
    </source>
</evidence>
<name>A0AAW1M4Z7_SAPOF</name>
<dbReference type="InterPro" id="IPR036378">
    <property type="entry name" value="FAS1_dom_sf"/>
</dbReference>
<proteinExistence type="inferred from homology"/>
<sequence length="412" mass="44283">MASPLTLFLTLLSLSSFLLPPTTSVSSPPSQPPQSPPSTTTTADLQLNNSPFTSLTTILSSLGYQNLALAAHTLSLPSLTTTAVPFLGPITVFAASDPSVSTCPTCSLPLLLQEHSIPGLYSSDYLSRLSFGTKIETLLPGRCLTLTSSANSSRLFIGGAELTFPDLFANSHIIIHGIQGFLSHLSPYSCSFDKFSSLFLHHTTASSSASTPVSTALTRMMLADAMIRLRTSGYSILALALRVKYPDLISLENMTIFAVDDSAIFHGGHAYVHSVRFHILPNKFLRYSDLERLPPATLLPTLEFGESLTVTSSGSGGLVSPMRINYVRVKFPDMLYNMKLVVHGLSSPFPRLSHVTAASTTRQISFASVGSSVTHQHSSDQILSPDSASSSVVQRNDDDDFDDDDNDVHQGL</sequence>
<feature type="compositionally biased region" description="Polar residues" evidence="2">
    <location>
        <begin position="377"/>
        <end position="394"/>
    </location>
</feature>
<evidence type="ECO:0000313" key="5">
    <source>
        <dbReference type="EMBL" id="KAK9741226.1"/>
    </source>
</evidence>
<dbReference type="Proteomes" id="UP001443914">
    <property type="component" value="Unassembled WGS sequence"/>
</dbReference>
<keyword evidence="6" id="KW-1185">Reference proteome</keyword>
<organism evidence="5 6">
    <name type="scientific">Saponaria officinalis</name>
    <name type="common">Common soapwort</name>
    <name type="synonym">Lychnis saponaria</name>
    <dbReference type="NCBI Taxonomy" id="3572"/>
    <lineage>
        <taxon>Eukaryota</taxon>
        <taxon>Viridiplantae</taxon>
        <taxon>Streptophyta</taxon>
        <taxon>Embryophyta</taxon>
        <taxon>Tracheophyta</taxon>
        <taxon>Spermatophyta</taxon>
        <taxon>Magnoliopsida</taxon>
        <taxon>eudicotyledons</taxon>
        <taxon>Gunneridae</taxon>
        <taxon>Pentapetalae</taxon>
        <taxon>Caryophyllales</taxon>
        <taxon>Caryophyllaceae</taxon>
        <taxon>Caryophylleae</taxon>
        <taxon>Saponaria</taxon>
    </lineage>
</organism>
<evidence type="ECO:0000256" key="1">
    <source>
        <dbReference type="ARBA" id="ARBA00007843"/>
    </source>
</evidence>
<protein>
    <recommendedName>
        <fullName evidence="4">FAS1 domain-containing protein</fullName>
    </recommendedName>
</protein>
<comment type="similarity">
    <text evidence="1">Belongs to the fasciclin-like AGP family.</text>
</comment>